<dbReference type="Pfam" id="PF01663">
    <property type="entry name" value="Phosphodiest"/>
    <property type="match status" value="1"/>
</dbReference>
<dbReference type="Gene3D" id="3.40.720.10">
    <property type="entry name" value="Alkaline Phosphatase, subunit A"/>
    <property type="match status" value="1"/>
</dbReference>
<dbReference type="OrthoDB" id="9771966at2"/>
<evidence type="ECO:0000313" key="3">
    <source>
        <dbReference type="Proteomes" id="UP000318055"/>
    </source>
</evidence>
<dbReference type="PANTHER" id="PTHR10151:SF120">
    <property type="entry name" value="BIS(5'-ADENOSYL)-TRIPHOSPHATASE"/>
    <property type="match status" value="1"/>
</dbReference>
<evidence type="ECO:0000313" key="2">
    <source>
        <dbReference type="EMBL" id="QDX26325.1"/>
    </source>
</evidence>
<accession>A0A518RFU0</accession>
<dbReference type="AlphaFoldDB" id="A0A518RFU0"/>
<dbReference type="PROSITE" id="PS51257">
    <property type="entry name" value="PROKAR_LIPOPROTEIN"/>
    <property type="match status" value="1"/>
</dbReference>
<dbReference type="SUPFAM" id="SSF53649">
    <property type="entry name" value="Alkaline phosphatase-like"/>
    <property type="match status" value="1"/>
</dbReference>
<feature type="signal peptide" evidence="1">
    <location>
        <begin position="1"/>
        <end position="23"/>
    </location>
</feature>
<dbReference type="Proteomes" id="UP000318055">
    <property type="component" value="Chromosome"/>
</dbReference>
<dbReference type="PANTHER" id="PTHR10151">
    <property type="entry name" value="ECTONUCLEOTIDE PYROPHOSPHATASE/PHOSPHODIESTERASE"/>
    <property type="match status" value="1"/>
</dbReference>
<dbReference type="GO" id="GO:0016787">
    <property type="term" value="F:hydrolase activity"/>
    <property type="evidence" value="ECO:0007669"/>
    <property type="project" value="UniProtKB-ARBA"/>
</dbReference>
<dbReference type="CDD" id="cd16018">
    <property type="entry name" value="Enpp"/>
    <property type="match status" value="1"/>
</dbReference>
<dbReference type="RefSeq" id="WP_145846861.1">
    <property type="nucleotide sequence ID" value="NZ_CP042239.1"/>
</dbReference>
<name>A0A518RFU0_9SPHN</name>
<dbReference type="EMBL" id="CP042239">
    <property type="protein sequence ID" value="QDX26325.1"/>
    <property type="molecule type" value="Genomic_DNA"/>
</dbReference>
<feature type="chain" id="PRO_5021923083" evidence="1">
    <location>
        <begin position="24"/>
        <end position="412"/>
    </location>
</feature>
<reference evidence="2 3" key="1">
    <citation type="submission" date="2019-07" db="EMBL/GenBank/DDBJ databases">
        <title>Sphingomonas alkalisoli sp. nov., isolated from rhizosphere soil of Suaedae salsa.</title>
        <authorList>
            <person name="Zhang H."/>
            <person name="Xu L."/>
            <person name="Zhang J.-X."/>
            <person name="Sun J.-Q."/>
        </authorList>
    </citation>
    <scope>NUCLEOTIDE SEQUENCE [LARGE SCALE GENOMIC DNA]</scope>
    <source>
        <strain evidence="2 3">XS-10</strain>
    </source>
</reference>
<dbReference type="KEGG" id="ssua:FPZ54_10020"/>
<gene>
    <name evidence="2" type="ORF">FPZ54_10020</name>
</gene>
<dbReference type="Gene3D" id="3.30.1360.180">
    <property type="match status" value="1"/>
</dbReference>
<protein>
    <submittedName>
        <fullName evidence="2">Alkaline phosphatase family protein</fullName>
    </submittedName>
</protein>
<keyword evidence="1" id="KW-0732">Signal</keyword>
<dbReference type="InterPro" id="IPR017850">
    <property type="entry name" value="Alkaline_phosphatase_core_sf"/>
</dbReference>
<proteinExistence type="predicted"/>
<evidence type="ECO:0000256" key="1">
    <source>
        <dbReference type="SAM" id="SignalP"/>
    </source>
</evidence>
<dbReference type="InterPro" id="IPR002591">
    <property type="entry name" value="Phosphodiest/P_Trfase"/>
</dbReference>
<keyword evidence="3" id="KW-1185">Reference proteome</keyword>
<sequence length="412" mass="44372">MRWIRPMAAAACAALLYACTTPAAIAPVPPAPAAEVRAPVTILIGIDGFRPDYLDRGVTPVLSKLAAEGARGTMRASFPTKTFPNFYTLVTGKRPDRHGIVANRFEDPARPGEVFTMRSEQPYWWDQGEPVWNAAEKAGVQSAVMFWPGSGIEIGGTRPHDWQAFGMAVNGRQRVDSIIDWLRRPTATRPKLLGLYFDTIDTAGHHFGPDAPETTAAVAEIDALIGRLTSELAGLNQPANLVFVADHGMAAVDESRRIQLDTVAAASDFRTIEEGPYAAIEPLPGREAALAAALLKPHPNMSCWRRADIPAHLHYGRNPRVSSFLCLAKVGWTITTRPAAEPLRPGGAHGWDPAAPEMAALFVAHGPDITRGMTVPAFDNVHVAPLIRRLAGLPEAKDIDGDPAVLAPVIAR</sequence>
<organism evidence="2 3">
    <name type="scientific">Sphingomonas suaedae</name>
    <dbReference type="NCBI Taxonomy" id="2599297"/>
    <lineage>
        <taxon>Bacteria</taxon>
        <taxon>Pseudomonadati</taxon>
        <taxon>Pseudomonadota</taxon>
        <taxon>Alphaproteobacteria</taxon>
        <taxon>Sphingomonadales</taxon>
        <taxon>Sphingomonadaceae</taxon>
        <taxon>Sphingomonas</taxon>
    </lineage>
</organism>